<evidence type="ECO:0000259" key="1">
    <source>
        <dbReference type="Pfam" id="PF08450"/>
    </source>
</evidence>
<reference evidence="2 3" key="1">
    <citation type="submission" date="2018-08" db="EMBL/GenBank/DDBJ databases">
        <title>The reduced genetic potential of extracellular carbohydrate catabolism in Euzebyella marina RN62, a Flavobacteriia bacterium isolated from the hadal water.</title>
        <authorList>
            <person name="Xue C."/>
        </authorList>
    </citation>
    <scope>NUCLEOTIDE SEQUENCE [LARGE SCALE GENOMIC DNA]</scope>
    <source>
        <strain evidence="2 3">RN62</strain>
    </source>
</reference>
<evidence type="ECO:0000313" key="2">
    <source>
        <dbReference type="EMBL" id="AYN66033.1"/>
    </source>
</evidence>
<gene>
    <name evidence="2" type="ORF">D1013_00860</name>
</gene>
<dbReference type="RefSeq" id="WP_121847086.1">
    <property type="nucleotide sequence ID" value="NZ_CP032050.1"/>
</dbReference>
<protein>
    <submittedName>
        <fullName evidence="2">SMP-30/gluconolactonase/LRE family protein</fullName>
    </submittedName>
</protein>
<accession>A0A3G2L1A1</accession>
<dbReference type="Proteomes" id="UP000276309">
    <property type="component" value="Chromosome"/>
</dbReference>
<dbReference type="InterPro" id="IPR051262">
    <property type="entry name" value="SMP-30/CGR1_Lactonase"/>
</dbReference>
<sequence>MNYSIPRLKKIPFGFYAIFFLVSCKAQRIQSTDFTSEWSFTKGVEGPAVDSEGNVYAVNFKDQGTIGIVYESGEGEVFAKLPGESVGNGIRFDKSGDMYIADYVGHNVIQIKKGTREPIIFAHNPEMSQPNDLAMAPNGTIYLSDPNWAESKGRIWMVNKSQEIVLLEDEMGTTNGIEVSPDGKKLYVNESVQRKIWSYDIDSEGKISNKNLFMSFEDFGMDGMRCDAKGNLYITRYDKGTVLIVTPDKKIIKEVQLKGKKPSNITFGGKNGKTCYVTMADRGNLEAFPAVNPGAYYKSIH</sequence>
<dbReference type="EMBL" id="CP032050">
    <property type="protein sequence ID" value="AYN66033.1"/>
    <property type="molecule type" value="Genomic_DNA"/>
</dbReference>
<dbReference type="OrthoDB" id="241638at2"/>
<dbReference type="Pfam" id="PF08450">
    <property type="entry name" value="SGL"/>
    <property type="match status" value="1"/>
</dbReference>
<evidence type="ECO:0000313" key="3">
    <source>
        <dbReference type="Proteomes" id="UP000276309"/>
    </source>
</evidence>
<dbReference type="InterPro" id="IPR013658">
    <property type="entry name" value="SGL"/>
</dbReference>
<dbReference type="InterPro" id="IPR011042">
    <property type="entry name" value="6-blade_b-propeller_TolB-like"/>
</dbReference>
<dbReference type="AlphaFoldDB" id="A0A3G2L1A1"/>
<dbReference type="PROSITE" id="PS51257">
    <property type="entry name" value="PROKAR_LIPOPROTEIN"/>
    <property type="match status" value="1"/>
</dbReference>
<proteinExistence type="predicted"/>
<dbReference type="Gene3D" id="2.120.10.30">
    <property type="entry name" value="TolB, C-terminal domain"/>
    <property type="match status" value="1"/>
</dbReference>
<keyword evidence="3" id="KW-1185">Reference proteome</keyword>
<dbReference type="PANTHER" id="PTHR47572">
    <property type="entry name" value="LIPOPROTEIN-RELATED"/>
    <property type="match status" value="1"/>
</dbReference>
<dbReference type="KEGG" id="emar:D1013_00860"/>
<name>A0A3G2L1A1_9FLAO</name>
<organism evidence="2 3">
    <name type="scientific">Euzebyella marina</name>
    <dbReference type="NCBI Taxonomy" id="1761453"/>
    <lineage>
        <taxon>Bacteria</taxon>
        <taxon>Pseudomonadati</taxon>
        <taxon>Bacteroidota</taxon>
        <taxon>Flavobacteriia</taxon>
        <taxon>Flavobacteriales</taxon>
        <taxon>Flavobacteriaceae</taxon>
        <taxon>Euzebyella</taxon>
    </lineage>
</organism>
<dbReference type="PANTHER" id="PTHR47572:SF5">
    <property type="entry name" value="BLR2277 PROTEIN"/>
    <property type="match status" value="1"/>
</dbReference>
<feature type="domain" description="SMP-30/Gluconolactonase/LRE-like region" evidence="1">
    <location>
        <begin position="45"/>
        <end position="280"/>
    </location>
</feature>
<dbReference type="SUPFAM" id="SSF63829">
    <property type="entry name" value="Calcium-dependent phosphotriesterase"/>
    <property type="match status" value="1"/>
</dbReference>